<evidence type="ECO:0000313" key="3">
    <source>
        <dbReference type="Proteomes" id="UP000002487"/>
    </source>
</evidence>
<dbReference type="KEGG" id="mac:MA_1983"/>
<gene>
    <name evidence="2" type="ordered locus">MA_1983</name>
</gene>
<reference evidence="2 3" key="1">
    <citation type="journal article" date="2002" name="Genome Res.">
        <title>The genome of Methanosarcina acetivorans reveals extensive metabolic and physiological diversity.</title>
        <authorList>
            <person name="Galagan J.E."/>
            <person name="Nusbaum C."/>
            <person name="Roy A."/>
            <person name="Endrizzi M.G."/>
            <person name="Macdonald P."/>
            <person name="FitzHugh W."/>
            <person name="Calvo S."/>
            <person name="Engels R."/>
            <person name="Smirnov S."/>
            <person name="Atnoor D."/>
            <person name="Brown A."/>
            <person name="Allen N."/>
            <person name="Naylor J."/>
            <person name="Stange-Thomann N."/>
            <person name="DeArellano K."/>
            <person name="Johnson R."/>
            <person name="Linton L."/>
            <person name="McEwan P."/>
            <person name="McKernan K."/>
            <person name="Talamas J."/>
            <person name="Tirrell A."/>
            <person name="Ye W."/>
            <person name="Zimmer A."/>
            <person name="Barber R.D."/>
            <person name="Cann I."/>
            <person name="Graham D.E."/>
            <person name="Grahame D.A."/>
            <person name="Guss A."/>
            <person name="Hedderich R."/>
            <person name="Ingram-Smith C."/>
            <person name="Kuettner C.H."/>
            <person name="Krzycki J.A."/>
            <person name="Leigh J.A."/>
            <person name="Li W."/>
            <person name="Liu J."/>
            <person name="Mukhopadhyay B."/>
            <person name="Reeve J.N."/>
            <person name="Smith K."/>
            <person name="Springer T.A."/>
            <person name="Umayam L.A."/>
            <person name="White O."/>
            <person name="White R.H."/>
            <person name="de Macario E.C."/>
            <person name="Ferry J.G."/>
            <person name="Jarrell K.F."/>
            <person name="Jing H."/>
            <person name="Macario A.J.L."/>
            <person name="Paulsen I."/>
            <person name="Pritchett M."/>
            <person name="Sowers K.R."/>
            <person name="Swanson R.V."/>
            <person name="Zinder S.H."/>
            <person name="Lander E."/>
            <person name="Metcalf W.W."/>
            <person name="Birren B."/>
        </authorList>
    </citation>
    <scope>NUCLEOTIDE SEQUENCE [LARGE SCALE GENOMIC DNA]</scope>
    <source>
        <strain evidence="3">ATCC 35395 / DSM 2834 / JCM 12185 / C2A</strain>
    </source>
</reference>
<evidence type="ECO:0000313" key="2">
    <source>
        <dbReference type="EMBL" id="AAM05386.1"/>
    </source>
</evidence>
<organism evidence="2 3">
    <name type="scientific">Methanosarcina acetivorans (strain ATCC 35395 / DSM 2834 / JCM 12185 / C2A)</name>
    <dbReference type="NCBI Taxonomy" id="188937"/>
    <lineage>
        <taxon>Archaea</taxon>
        <taxon>Methanobacteriati</taxon>
        <taxon>Methanobacteriota</taxon>
        <taxon>Stenosarchaea group</taxon>
        <taxon>Methanomicrobia</taxon>
        <taxon>Methanosarcinales</taxon>
        <taxon>Methanosarcinaceae</taxon>
        <taxon>Methanosarcina</taxon>
    </lineage>
</organism>
<keyword evidence="1" id="KW-0472">Membrane</keyword>
<sequence>MGKVLKMKKIIGIFLAVCFVLSVTAAAASAGGSGYKGYDKKGDNYKKYDYKDGKKHKEYKKSWVKGHSEKRKVGYYQKKWTGYKYIQVIYYKIIMVWIPGFWSWGWFW</sequence>
<dbReference type="Proteomes" id="UP000002487">
    <property type="component" value="Chromosome"/>
</dbReference>
<dbReference type="HOGENOM" id="CLU_1965537_0_0_2"/>
<keyword evidence="3" id="KW-1185">Reference proteome</keyword>
<name>Q8TPD0_METAC</name>
<evidence type="ECO:0000256" key="1">
    <source>
        <dbReference type="SAM" id="Phobius"/>
    </source>
</evidence>
<dbReference type="EnsemblBacteria" id="AAM05386">
    <property type="protein sequence ID" value="AAM05386"/>
    <property type="gene ID" value="MA_1983"/>
</dbReference>
<dbReference type="InParanoid" id="Q8TPD0"/>
<keyword evidence="1" id="KW-0812">Transmembrane</keyword>
<keyword evidence="1" id="KW-1133">Transmembrane helix</keyword>
<accession>Q8TPD0</accession>
<proteinExistence type="predicted"/>
<dbReference type="EMBL" id="AE010299">
    <property type="protein sequence ID" value="AAM05386.1"/>
    <property type="molecule type" value="Genomic_DNA"/>
</dbReference>
<dbReference type="AlphaFoldDB" id="Q8TPD0"/>
<feature type="transmembrane region" description="Helical" evidence="1">
    <location>
        <begin position="88"/>
        <end position="107"/>
    </location>
</feature>
<protein>
    <submittedName>
        <fullName evidence="2">Uncharacterized protein</fullName>
    </submittedName>
</protein>